<proteinExistence type="predicted"/>
<dbReference type="RefSeq" id="WP_169662394.1">
    <property type="nucleotide sequence ID" value="NZ_CP076133.1"/>
</dbReference>
<dbReference type="GO" id="GO:0000156">
    <property type="term" value="F:phosphorelay response regulator activity"/>
    <property type="evidence" value="ECO:0007669"/>
    <property type="project" value="InterPro"/>
</dbReference>
<evidence type="ECO:0000313" key="4">
    <source>
        <dbReference type="EMBL" id="QWG04906.1"/>
    </source>
</evidence>
<keyword evidence="1" id="KW-0597">Phosphoprotein</keyword>
<feature type="modified residue" description="4-aspartylphosphate" evidence="1">
    <location>
        <position position="54"/>
    </location>
</feature>
<dbReference type="SMART" id="SM00850">
    <property type="entry name" value="LytTR"/>
    <property type="match status" value="1"/>
</dbReference>
<evidence type="ECO:0000259" key="2">
    <source>
        <dbReference type="PROSITE" id="PS50110"/>
    </source>
</evidence>
<dbReference type="Gene3D" id="3.40.50.2300">
    <property type="match status" value="1"/>
</dbReference>
<dbReference type="SUPFAM" id="SSF52172">
    <property type="entry name" value="CheY-like"/>
    <property type="match status" value="1"/>
</dbReference>
<dbReference type="Proteomes" id="UP000678679">
    <property type="component" value="Chromosome 2"/>
</dbReference>
<evidence type="ECO:0000259" key="3">
    <source>
        <dbReference type="PROSITE" id="PS50930"/>
    </source>
</evidence>
<dbReference type="InterPro" id="IPR011006">
    <property type="entry name" value="CheY-like_superfamily"/>
</dbReference>
<organism evidence="4 5">
    <name type="scientific">Flammeovirga yaeyamensis</name>
    <dbReference type="NCBI Taxonomy" id="367791"/>
    <lineage>
        <taxon>Bacteria</taxon>
        <taxon>Pseudomonadati</taxon>
        <taxon>Bacteroidota</taxon>
        <taxon>Cytophagia</taxon>
        <taxon>Cytophagales</taxon>
        <taxon>Flammeovirgaceae</taxon>
        <taxon>Flammeovirga</taxon>
    </lineage>
</organism>
<dbReference type="Gene3D" id="2.40.50.1020">
    <property type="entry name" value="LytTr DNA-binding domain"/>
    <property type="match status" value="1"/>
</dbReference>
<keyword evidence="4" id="KW-0238">DNA-binding</keyword>
<dbReference type="GO" id="GO:0003677">
    <property type="term" value="F:DNA binding"/>
    <property type="evidence" value="ECO:0007669"/>
    <property type="project" value="UniProtKB-KW"/>
</dbReference>
<dbReference type="InterPro" id="IPR001789">
    <property type="entry name" value="Sig_transdc_resp-reg_receiver"/>
</dbReference>
<gene>
    <name evidence="4" type="ORF">KMW28_21015</name>
</gene>
<dbReference type="PROSITE" id="PS50110">
    <property type="entry name" value="RESPONSE_REGULATORY"/>
    <property type="match status" value="1"/>
</dbReference>
<evidence type="ECO:0000313" key="5">
    <source>
        <dbReference type="Proteomes" id="UP000678679"/>
    </source>
</evidence>
<sequence>MHNIKIVIVEDDLVISKNLKFTLEDLGFDVLSLFKSGEELLDQSQELPDVYLLDIELKGPMNGIELAKKLRMSFQGPIIFITSKSEEELYQEAKSVRPSAFLRKPIDKNILRSSIELAIQQLEHVTHEEISSNTSTFELDDAIFVKSKNRLLKIIVNDIKVIKANDIYALIVTKEGQFLVNYSLKSLEEKLSKDAFFRVHRSYIVNLESIEGIEDNHVLIDGEYIPIGKKYRDQLMGLLKIL</sequence>
<dbReference type="Pfam" id="PF04397">
    <property type="entry name" value="LytTR"/>
    <property type="match status" value="1"/>
</dbReference>
<feature type="domain" description="Response regulatory" evidence="2">
    <location>
        <begin position="5"/>
        <end position="119"/>
    </location>
</feature>
<reference evidence="4 5" key="1">
    <citation type="submission" date="2021-05" db="EMBL/GenBank/DDBJ databases">
        <title>Comparative genomic studies on the polysaccharide-degrading batcterial strains of the Flammeovirga genus.</title>
        <authorList>
            <person name="Zewei F."/>
            <person name="Zheng Z."/>
            <person name="Yu L."/>
            <person name="Ruyue G."/>
            <person name="Yanhong M."/>
            <person name="Yuanyuan C."/>
            <person name="Jingyan G."/>
            <person name="Wenjun H."/>
        </authorList>
    </citation>
    <scope>NUCLEOTIDE SEQUENCE [LARGE SCALE GENOMIC DNA]</scope>
    <source>
        <strain evidence="4 5">NBRC:100898</strain>
    </source>
</reference>
<dbReference type="SMART" id="SM00448">
    <property type="entry name" value="REC"/>
    <property type="match status" value="1"/>
</dbReference>
<dbReference type="PANTHER" id="PTHR37299">
    <property type="entry name" value="TRANSCRIPTIONAL REGULATOR-RELATED"/>
    <property type="match status" value="1"/>
</dbReference>
<protein>
    <submittedName>
        <fullName evidence="4">LytTR family transcriptional regulator DNA-binding domain-containing protein</fullName>
    </submittedName>
</protein>
<dbReference type="AlphaFoldDB" id="A0AAX1NBL2"/>
<dbReference type="Pfam" id="PF00072">
    <property type="entry name" value="Response_reg"/>
    <property type="match status" value="1"/>
</dbReference>
<keyword evidence="5" id="KW-1185">Reference proteome</keyword>
<dbReference type="InterPro" id="IPR046947">
    <property type="entry name" value="LytR-like"/>
</dbReference>
<dbReference type="PROSITE" id="PS50930">
    <property type="entry name" value="HTH_LYTTR"/>
    <property type="match status" value="1"/>
</dbReference>
<name>A0AAX1NBL2_9BACT</name>
<evidence type="ECO:0000256" key="1">
    <source>
        <dbReference type="PROSITE-ProRule" id="PRU00169"/>
    </source>
</evidence>
<dbReference type="KEGG" id="fya:KMW28_21015"/>
<accession>A0AAX1NBL2</accession>
<feature type="domain" description="HTH LytTR-type" evidence="3">
    <location>
        <begin position="143"/>
        <end position="241"/>
    </location>
</feature>
<dbReference type="InterPro" id="IPR007492">
    <property type="entry name" value="LytTR_DNA-bd_dom"/>
</dbReference>
<dbReference type="EMBL" id="CP076133">
    <property type="protein sequence ID" value="QWG04906.1"/>
    <property type="molecule type" value="Genomic_DNA"/>
</dbReference>
<dbReference type="PANTHER" id="PTHR37299:SF1">
    <property type="entry name" value="STAGE 0 SPORULATION PROTEIN A HOMOLOG"/>
    <property type="match status" value="1"/>
</dbReference>